<dbReference type="PANTHER" id="PTHR42760">
    <property type="entry name" value="SHORT-CHAIN DEHYDROGENASES/REDUCTASES FAMILY MEMBER"/>
    <property type="match status" value="1"/>
</dbReference>
<evidence type="ECO:0000313" key="4">
    <source>
        <dbReference type="Proteomes" id="UP001652625"/>
    </source>
</evidence>
<evidence type="ECO:0000256" key="2">
    <source>
        <dbReference type="ARBA" id="ARBA00006484"/>
    </source>
</evidence>
<organism evidence="4 5">
    <name type="scientific">Hydra vulgaris</name>
    <name type="common">Hydra</name>
    <name type="synonym">Hydra attenuata</name>
    <dbReference type="NCBI Taxonomy" id="6087"/>
    <lineage>
        <taxon>Eukaryota</taxon>
        <taxon>Metazoa</taxon>
        <taxon>Cnidaria</taxon>
        <taxon>Hydrozoa</taxon>
        <taxon>Hydroidolina</taxon>
        <taxon>Anthoathecata</taxon>
        <taxon>Aplanulata</taxon>
        <taxon>Hydridae</taxon>
        <taxon>Hydra</taxon>
    </lineage>
</organism>
<dbReference type="Gene3D" id="3.40.50.720">
    <property type="entry name" value="NAD(P)-binding Rossmann-like Domain"/>
    <property type="match status" value="1"/>
</dbReference>
<evidence type="ECO:0000313" key="5">
    <source>
        <dbReference type="RefSeq" id="XP_065666311.1"/>
    </source>
</evidence>
<evidence type="ECO:0000256" key="3">
    <source>
        <dbReference type="ARBA" id="ARBA00023002"/>
    </source>
</evidence>
<name>A0ABM4CWL1_HYDVU</name>
<dbReference type="PRINTS" id="PR00081">
    <property type="entry name" value="GDHRDH"/>
</dbReference>
<dbReference type="Pfam" id="PF13561">
    <property type="entry name" value="adh_short_C2"/>
    <property type="match status" value="1"/>
</dbReference>
<protein>
    <submittedName>
        <fullName evidence="5">Estradiol 17-beta-dehydrogenase 8 isoform X2</fullName>
    </submittedName>
</protein>
<accession>A0ABM4CWL1</accession>
<comment type="similarity">
    <text evidence="2">Belongs to the short-chain dehydrogenases/reductases (SDR) family.</text>
</comment>
<dbReference type="RefSeq" id="XP_065666311.1">
    <property type="nucleotide sequence ID" value="XM_065810239.1"/>
</dbReference>
<dbReference type="InterPro" id="IPR020904">
    <property type="entry name" value="Sc_DH/Rdtase_CS"/>
</dbReference>
<proteinExistence type="inferred from homology"/>
<dbReference type="PRINTS" id="PR00080">
    <property type="entry name" value="SDRFAMILY"/>
</dbReference>
<keyword evidence="3" id="KW-0560">Oxidoreductase</keyword>
<evidence type="ECO:0000256" key="1">
    <source>
        <dbReference type="ARBA" id="ARBA00005194"/>
    </source>
</evidence>
<dbReference type="PROSITE" id="PS00061">
    <property type="entry name" value="ADH_SHORT"/>
    <property type="match status" value="1"/>
</dbReference>
<dbReference type="Proteomes" id="UP001652625">
    <property type="component" value="Chromosome 11"/>
</dbReference>
<sequence length="256" mass="27357">MAGSLSGRLALVTGAASGIGKAVCELFSKEGAVVIGVGLGDVSGVISSLKERFDEKHLSVAVNVSQNKQVEDLVKEICKKYSRPPCIVVNCAGITRDALMVKMSEEEFDDVIDVNLKGTFLVTKHVAAELIKSKVRNASIINIASIVGKTGNIGQTNYSASKAGVVSLTKSAALELSRYNIRCNAVLPGFIETNMTQKIPHNIKEKVKAMIPLGHFGQPEDVARTCLFLASEQSCYITAAAIEVSVMIKLLDNVQF</sequence>
<dbReference type="SUPFAM" id="SSF51735">
    <property type="entry name" value="NAD(P)-binding Rossmann-fold domains"/>
    <property type="match status" value="1"/>
</dbReference>
<comment type="pathway">
    <text evidence="1">Lipid metabolism; fatty acid biosynthesis.</text>
</comment>
<dbReference type="GeneID" id="100199027"/>
<dbReference type="PANTHER" id="PTHR42760:SF83">
    <property type="entry name" value="(3R)-3-HYDROXYACYL-COA DEHYDROGENASE"/>
    <property type="match status" value="1"/>
</dbReference>
<keyword evidence="4" id="KW-1185">Reference proteome</keyword>
<dbReference type="InterPro" id="IPR002347">
    <property type="entry name" value="SDR_fam"/>
</dbReference>
<dbReference type="InterPro" id="IPR036291">
    <property type="entry name" value="NAD(P)-bd_dom_sf"/>
</dbReference>
<gene>
    <name evidence="5" type="primary">LOC100199027</name>
</gene>
<reference evidence="5" key="1">
    <citation type="submission" date="2025-08" db="UniProtKB">
        <authorList>
            <consortium name="RefSeq"/>
        </authorList>
    </citation>
    <scope>IDENTIFICATION</scope>
</reference>